<protein>
    <submittedName>
        <fullName evidence="4">Putative fad binding domain-containing protein</fullName>
    </submittedName>
</protein>
<dbReference type="InterPro" id="IPR050316">
    <property type="entry name" value="Tyrosinase/Hemocyanin"/>
</dbReference>
<comment type="caution">
    <text evidence="4">The sequence shown here is derived from an EMBL/GenBank/DDBJ whole genome shotgun (WGS) entry which is preliminary data.</text>
</comment>
<dbReference type="AlphaFoldDB" id="A0A0G2EUA6"/>
<reference evidence="4 5" key="2">
    <citation type="submission" date="2015-05" db="EMBL/GenBank/DDBJ databases">
        <authorList>
            <person name="Morales-Cruz A."/>
            <person name="Amrine K.C."/>
            <person name="Cantu D."/>
        </authorList>
    </citation>
    <scope>NUCLEOTIDE SEQUENCE [LARGE SCALE GENOMIC DNA]</scope>
    <source>
        <strain evidence="4">UCRPC4</strain>
    </source>
</reference>
<dbReference type="Proteomes" id="UP000053317">
    <property type="component" value="Unassembled WGS sequence"/>
</dbReference>
<name>A0A0G2EUA6_PHACM</name>
<organism evidence="4 5">
    <name type="scientific">Phaeomoniella chlamydospora</name>
    <name type="common">Phaeoacremonium chlamydosporum</name>
    <dbReference type="NCBI Taxonomy" id="158046"/>
    <lineage>
        <taxon>Eukaryota</taxon>
        <taxon>Fungi</taxon>
        <taxon>Dikarya</taxon>
        <taxon>Ascomycota</taxon>
        <taxon>Pezizomycotina</taxon>
        <taxon>Eurotiomycetes</taxon>
        <taxon>Chaetothyriomycetidae</taxon>
        <taxon>Phaeomoniellales</taxon>
        <taxon>Phaeomoniellaceae</taxon>
        <taxon>Phaeomoniella</taxon>
    </lineage>
</organism>
<sequence>MPEPERKAYTDAINCLASMPSNLDPSVYPGATNRYLDYAAIHIERTLNVHLDGFFLVWHRMFIYLFEQDLRRSCGYIGSQPYWDWPSTIYDLHSTPIFNGDAYSMSSDGYPEDLNSSIALSPKLSIPHGLGGGCIMSGPFKGWNRTFNTIPTSILTSGGPLPSDAFAKNSTCLTRDLNPSVAAANLNQTAIDVALASTSMSEFQFLLNGSPVKQVLGIHSGAHFTVGDPGSNIFVSVQDPIWWPLHTMLDNLYVQWQALHPDIALQQYGTETAEDVPASANVTLETTTPDWGYFEQRGFKVGELVNNTAGPFCYRYE</sequence>
<dbReference type="EMBL" id="LCWF01000039">
    <property type="protein sequence ID" value="KKY25721.1"/>
    <property type="molecule type" value="Genomic_DNA"/>
</dbReference>
<gene>
    <name evidence="4" type="ORF">UCRPC4_g01634</name>
</gene>
<evidence type="ECO:0000259" key="3">
    <source>
        <dbReference type="Pfam" id="PF00264"/>
    </source>
</evidence>
<dbReference type="GO" id="GO:0046872">
    <property type="term" value="F:metal ion binding"/>
    <property type="evidence" value="ECO:0007669"/>
    <property type="project" value="UniProtKB-KW"/>
</dbReference>
<dbReference type="InterPro" id="IPR008922">
    <property type="entry name" value="Di-copper_centre_dom_sf"/>
</dbReference>
<dbReference type="InterPro" id="IPR002227">
    <property type="entry name" value="Tyrosinase_Cu-bd"/>
</dbReference>
<dbReference type="OrthoDB" id="6132182at2759"/>
<dbReference type="PANTHER" id="PTHR11474:SF125">
    <property type="entry name" value="N-ACETYL-6-HYDROXYTRYPTOPHAN OXIDASE IVOB-RELATED"/>
    <property type="match status" value="1"/>
</dbReference>
<dbReference type="PANTHER" id="PTHR11474">
    <property type="entry name" value="TYROSINASE FAMILY MEMBER"/>
    <property type="match status" value="1"/>
</dbReference>
<proteinExistence type="predicted"/>
<keyword evidence="1" id="KW-0479">Metal-binding</keyword>
<evidence type="ECO:0000313" key="4">
    <source>
        <dbReference type="EMBL" id="KKY25721.1"/>
    </source>
</evidence>
<evidence type="ECO:0000313" key="5">
    <source>
        <dbReference type="Proteomes" id="UP000053317"/>
    </source>
</evidence>
<dbReference type="SUPFAM" id="SSF48056">
    <property type="entry name" value="Di-copper centre-containing domain"/>
    <property type="match status" value="1"/>
</dbReference>
<reference evidence="4 5" key="1">
    <citation type="submission" date="2015-05" db="EMBL/GenBank/DDBJ databases">
        <title>Distinctive expansion of gene families associated with plant cell wall degradation and secondary metabolism in the genomes of grapevine trunk pathogens.</title>
        <authorList>
            <person name="Lawrence D.P."/>
            <person name="Travadon R."/>
            <person name="Rolshausen P.E."/>
            <person name="Baumgartner K."/>
        </authorList>
    </citation>
    <scope>NUCLEOTIDE SEQUENCE [LARGE SCALE GENOMIC DNA]</scope>
    <source>
        <strain evidence="4">UCRPC4</strain>
    </source>
</reference>
<accession>A0A0G2EUA6</accession>
<dbReference type="Gene3D" id="1.10.1280.10">
    <property type="entry name" value="Di-copper center containing domain from catechol oxidase"/>
    <property type="match status" value="1"/>
</dbReference>
<dbReference type="PRINTS" id="PR00092">
    <property type="entry name" value="TYROSINASE"/>
</dbReference>
<evidence type="ECO:0000256" key="2">
    <source>
        <dbReference type="ARBA" id="ARBA00023002"/>
    </source>
</evidence>
<keyword evidence="5" id="KW-1185">Reference proteome</keyword>
<feature type="domain" description="Tyrosinase copper-binding" evidence="3">
    <location>
        <begin position="33"/>
        <end position="258"/>
    </location>
</feature>
<keyword evidence="2" id="KW-0560">Oxidoreductase</keyword>
<dbReference type="GO" id="GO:0016491">
    <property type="term" value="F:oxidoreductase activity"/>
    <property type="evidence" value="ECO:0007669"/>
    <property type="project" value="UniProtKB-KW"/>
</dbReference>
<evidence type="ECO:0000256" key="1">
    <source>
        <dbReference type="ARBA" id="ARBA00022723"/>
    </source>
</evidence>
<dbReference type="Pfam" id="PF00264">
    <property type="entry name" value="Tyrosinase"/>
    <property type="match status" value="1"/>
</dbReference>